<dbReference type="InterPro" id="IPR020837">
    <property type="entry name" value="Fibrinogen_CS"/>
</dbReference>
<evidence type="ECO:0000256" key="1">
    <source>
        <dbReference type="ARBA" id="ARBA00023157"/>
    </source>
</evidence>
<dbReference type="EMBL" id="CAJRST010022223">
    <property type="protein sequence ID" value="CAG5958168.1"/>
    <property type="molecule type" value="Genomic_DNA"/>
</dbReference>
<dbReference type="AlphaFoldDB" id="A0A8S4BJ05"/>
<sequence>MRLTALCVCGTLLAFSSLSRAAAGRDAPPEDGEPGPCEATLRPGGACGPGQRGGSCPYLFSLPPLTLHLPLQLRELEKITQDLERLKESVDQLREMCADCKVSQTYGRECGRQKEGERERLGTGGGAGEDGREWMNERLDEKDLRKECGNAGGHAVEEKDLKGEADRKSNTKVVKENEEEEETWTVAEKDAITKTGSEREKGPSVQRKVPASGANERIDDAMREKSNQNSDTNSNKTDAGEENSNRHQEDKLMTTVEKKRKTEESGTHEWRDETNSNEKKTQPEFSDRKKLFENHGEYTNKEPRLRGEEMEEGIKVHRNNEKPKQTVTTGWAEKESAIKEGQLDEEGRERGTEIKTESEQRDGDGESSTGRATQRADSSPISPTARSNKATFFSSFVPLPSLVSPTLSSIADVPRDTIGVYGPTQSTSLKAAGFSEPRSPGGELTTVGGRAEQITSITARSDSASKVRPGSQGHFSSTTTTPKITTPHLNLYVTAFSEAADSSRSTPKTNVSSKTKTGVKPLPGKGPKPGERRNHGDSPEAEQTLKNAKNVLSVPDRAPKAESNKTSILEPPSPYGAVGPGAKPIPRPKLAEQPEPNQKTKTYSDPAQVGWATLDPVQNSQTNVPPTSGLVKRIAGTTRSPEDAGLGAGVRKGVAPAPKTSNSPEAAFEDSTLSPDSGMASDLRPQTTARPSAIPTTARPNRIHLPTVISGTSPASTRPGLRPHSPSSTHAETLHNMKDKTPSATAVPSPGPQTASKLLPDFRPLTPATSSPEPPAAEPSTPGARELRVKINQVPAFPDNRGGPEEQPGGPLPGPDKANGKLPTIVKNSGDFNLHHAICGVRRDCSDHLRRGETKSGVYLVTPDLRSRSFPVVCDMERDGGGWTLLQRRQDGSVSFDRTWAEYQSGFGNLDGGEFWLGNNKIHWLTRDRDMVLRVELEDFNGVAEHAQYDQFRVAGERLRYRLTVGGYSGTAGDALRFSKTYDHNNRAFTTPDRDHDRYPSGNCGAYYSSGWWFDACMAANLNGKYYVGTYKGVRNGIFWGTWHNISTEYYPTNERQSFKTVRMMIRPKGFAP</sequence>
<keyword evidence="1" id="KW-1015">Disulfide bond</keyword>
<feature type="region of interest" description="Disordered" evidence="3">
    <location>
        <begin position="148"/>
        <end position="388"/>
    </location>
</feature>
<feature type="compositionally biased region" description="Polar residues" evidence="3">
    <location>
        <begin position="453"/>
        <end position="464"/>
    </location>
</feature>
<evidence type="ECO:0000313" key="6">
    <source>
        <dbReference type="EMBL" id="CAG5958168.1"/>
    </source>
</evidence>
<feature type="compositionally biased region" description="Basic and acidic residues" evidence="3">
    <location>
        <begin position="187"/>
        <end position="202"/>
    </location>
</feature>
<feature type="compositionally biased region" description="Polar residues" evidence="3">
    <location>
        <begin position="616"/>
        <end position="626"/>
    </location>
</feature>
<evidence type="ECO:0000256" key="2">
    <source>
        <dbReference type="SAM" id="Coils"/>
    </source>
</evidence>
<keyword evidence="2" id="KW-0175">Coiled coil</keyword>
<dbReference type="PROSITE" id="PS00514">
    <property type="entry name" value="FIBRINOGEN_C_1"/>
    <property type="match status" value="1"/>
</dbReference>
<protein>
    <submittedName>
        <fullName evidence="6">(Atlantic silverside) hypothetical protein</fullName>
    </submittedName>
</protein>
<feature type="compositionally biased region" description="Basic and acidic residues" evidence="3">
    <location>
        <begin position="332"/>
        <end position="364"/>
    </location>
</feature>
<feature type="signal peptide" evidence="4">
    <location>
        <begin position="1"/>
        <end position="21"/>
    </location>
</feature>
<feature type="compositionally biased region" description="Basic and acidic residues" evidence="3">
    <location>
        <begin position="528"/>
        <end position="538"/>
    </location>
</feature>
<feature type="region of interest" description="Disordered" evidence="3">
    <location>
        <begin position="111"/>
        <end position="134"/>
    </location>
</feature>
<evidence type="ECO:0000313" key="7">
    <source>
        <dbReference type="Proteomes" id="UP000677803"/>
    </source>
</evidence>
<feature type="compositionally biased region" description="Polar residues" evidence="3">
    <location>
        <begin position="742"/>
        <end position="756"/>
    </location>
</feature>
<feature type="compositionally biased region" description="Low complexity" evidence="3">
    <location>
        <begin position="478"/>
        <end position="487"/>
    </location>
</feature>
<reference evidence="6" key="1">
    <citation type="submission" date="2021-05" db="EMBL/GenBank/DDBJ databases">
        <authorList>
            <person name="Tigano A."/>
        </authorList>
    </citation>
    <scope>NUCLEOTIDE SEQUENCE</scope>
</reference>
<feature type="coiled-coil region" evidence="2">
    <location>
        <begin position="69"/>
        <end position="103"/>
    </location>
</feature>
<feature type="compositionally biased region" description="Basic and acidic residues" evidence="3">
    <location>
        <begin position="155"/>
        <end position="176"/>
    </location>
</feature>
<feature type="compositionally biased region" description="Polar residues" evidence="3">
    <location>
        <begin position="595"/>
        <end position="605"/>
    </location>
</feature>
<feature type="chain" id="PRO_5035901947" evidence="4">
    <location>
        <begin position="22"/>
        <end position="1073"/>
    </location>
</feature>
<feature type="compositionally biased region" description="Low complexity" evidence="3">
    <location>
        <begin position="514"/>
        <end position="525"/>
    </location>
</feature>
<proteinExistence type="predicted"/>
<feature type="domain" description="Fibrinogen C-terminal" evidence="5">
    <location>
        <begin position="836"/>
        <end position="1070"/>
    </location>
</feature>
<feature type="compositionally biased region" description="Polar residues" evidence="3">
    <location>
        <begin position="227"/>
        <end position="237"/>
    </location>
</feature>
<evidence type="ECO:0000259" key="5">
    <source>
        <dbReference type="PROSITE" id="PS51406"/>
    </source>
</evidence>
<dbReference type="InterPro" id="IPR002181">
    <property type="entry name" value="Fibrinogen_a/b/g_C_dom"/>
</dbReference>
<comment type="caution">
    <text evidence="6">The sequence shown here is derived from an EMBL/GenBank/DDBJ whole genome shotgun (WGS) entry which is preliminary data.</text>
</comment>
<dbReference type="InterPro" id="IPR036056">
    <property type="entry name" value="Fibrinogen-like_C"/>
</dbReference>
<keyword evidence="7" id="KW-1185">Reference proteome</keyword>
<dbReference type="OrthoDB" id="6514358at2759"/>
<feature type="compositionally biased region" description="Basic and acidic residues" evidence="3">
    <location>
        <begin position="111"/>
        <end position="121"/>
    </location>
</feature>
<dbReference type="PANTHER" id="PTHR19143">
    <property type="entry name" value="FIBRINOGEN/TENASCIN/ANGIOPOEITIN"/>
    <property type="match status" value="1"/>
</dbReference>
<dbReference type="SUPFAM" id="SSF56496">
    <property type="entry name" value="Fibrinogen C-terminal domain-like"/>
    <property type="match status" value="1"/>
</dbReference>
<feature type="compositionally biased region" description="Basic and acidic residues" evidence="3">
    <location>
        <begin position="243"/>
        <end position="324"/>
    </location>
</feature>
<feature type="compositionally biased region" description="Basic and acidic residues" evidence="3">
    <location>
        <begin position="216"/>
        <end position="226"/>
    </location>
</feature>
<name>A0A8S4BJ05_9TELE</name>
<feature type="compositionally biased region" description="Polar residues" evidence="3">
    <location>
        <begin position="366"/>
        <end position="388"/>
    </location>
</feature>
<dbReference type="GO" id="GO:0005615">
    <property type="term" value="C:extracellular space"/>
    <property type="evidence" value="ECO:0007669"/>
    <property type="project" value="TreeGrafter"/>
</dbReference>
<feature type="region of interest" description="Disordered" evidence="3">
    <location>
        <begin position="422"/>
        <end position="821"/>
    </location>
</feature>
<feature type="compositionally biased region" description="Polar residues" evidence="3">
    <location>
        <begin position="500"/>
        <end position="513"/>
    </location>
</feature>
<evidence type="ECO:0000256" key="4">
    <source>
        <dbReference type="SAM" id="SignalP"/>
    </source>
</evidence>
<dbReference type="Proteomes" id="UP000677803">
    <property type="component" value="Unassembled WGS sequence"/>
</dbReference>
<dbReference type="NCBIfam" id="NF040941">
    <property type="entry name" value="GGGWT_bact"/>
    <property type="match status" value="1"/>
</dbReference>
<accession>A0A8S4BJ05</accession>
<feature type="compositionally biased region" description="Basic and acidic residues" evidence="3">
    <location>
        <begin position="732"/>
        <end position="741"/>
    </location>
</feature>
<dbReference type="Pfam" id="PF00147">
    <property type="entry name" value="Fibrinogen_C"/>
    <property type="match status" value="1"/>
</dbReference>
<feature type="compositionally biased region" description="Polar residues" evidence="3">
    <location>
        <begin position="684"/>
        <end position="699"/>
    </location>
</feature>
<gene>
    <name evidence="6" type="ORF">MMEN_LOCUS15017</name>
</gene>
<keyword evidence="4" id="KW-0732">Signal</keyword>
<dbReference type="Gene3D" id="3.90.215.10">
    <property type="entry name" value="Gamma Fibrinogen, chain A, domain 1"/>
    <property type="match status" value="1"/>
</dbReference>
<dbReference type="PANTHER" id="PTHR19143:SF189">
    <property type="entry name" value="FIBROLEUKIN"/>
    <property type="match status" value="1"/>
</dbReference>
<dbReference type="InterPro" id="IPR014716">
    <property type="entry name" value="Fibrinogen_a/b/g_C_1"/>
</dbReference>
<dbReference type="InterPro" id="IPR050373">
    <property type="entry name" value="Fibrinogen_C-term_domain"/>
</dbReference>
<dbReference type="CDD" id="cd00087">
    <property type="entry name" value="FReD"/>
    <property type="match status" value="1"/>
</dbReference>
<dbReference type="SMART" id="SM00186">
    <property type="entry name" value="FBG"/>
    <property type="match status" value="1"/>
</dbReference>
<dbReference type="PROSITE" id="PS51406">
    <property type="entry name" value="FIBRINOGEN_C_2"/>
    <property type="match status" value="1"/>
</dbReference>
<organism evidence="6 7">
    <name type="scientific">Menidia menidia</name>
    <name type="common">Atlantic silverside</name>
    <dbReference type="NCBI Taxonomy" id="238744"/>
    <lineage>
        <taxon>Eukaryota</taxon>
        <taxon>Metazoa</taxon>
        <taxon>Chordata</taxon>
        <taxon>Craniata</taxon>
        <taxon>Vertebrata</taxon>
        <taxon>Euteleostomi</taxon>
        <taxon>Actinopterygii</taxon>
        <taxon>Neopterygii</taxon>
        <taxon>Teleostei</taxon>
        <taxon>Neoteleostei</taxon>
        <taxon>Acanthomorphata</taxon>
        <taxon>Ovalentaria</taxon>
        <taxon>Atherinomorphae</taxon>
        <taxon>Atheriniformes</taxon>
        <taxon>Atherinopsidae</taxon>
        <taxon>Menidiinae</taxon>
        <taxon>Menidia</taxon>
    </lineage>
</organism>
<evidence type="ECO:0000256" key="3">
    <source>
        <dbReference type="SAM" id="MobiDB-lite"/>
    </source>
</evidence>